<protein>
    <submittedName>
        <fullName evidence="1">Uncharacterized protein</fullName>
    </submittedName>
</protein>
<gene>
    <name evidence="1" type="ORF">DPCES_4766</name>
</gene>
<dbReference type="InterPro" id="IPR008585">
    <property type="entry name" value="Gamma_PGA_hydro"/>
</dbReference>
<proteinExistence type="predicted"/>
<dbReference type="Gene3D" id="3.40.630.100">
    <property type="entry name" value="Poly-gamma-glutamate hydrolase, zinc-binding motif"/>
    <property type="match status" value="1"/>
</dbReference>
<dbReference type="Pfam" id="PF05908">
    <property type="entry name" value="Gamma_PGA_hydro"/>
    <property type="match status" value="1"/>
</dbReference>
<reference evidence="1" key="1">
    <citation type="submission" date="2014-07" db="EMBL/GenBank/DDBJ databases">
        <authorList>
            <person name="Hornung V.Bastian."/>
        </authorList>
    </citation>
    <scope>NUCLEOTIDE SEQUENCE</scope>
    <source>
        <strain evidence="1">PCE-S</strain>
    </source>
</reference>
<dbReference type="PATRIC" id="fig|49338.4.peg.5127"/>
<sequence>MKKGLNKILAVALVFTFGIGASAYALTPGYHSFAELSAAEAAADYTIKTNDIGSDTTVLALHGGGIERGTSELVEALNGYGKYNTYSFEGLKAADNGSLFLRAVEFDEPTAVSMVQDSDYTVSVVGAAGDDEITYIGGQNKLLAELIKLHLTTKGYQVQTLSVPDRIAGIMDSNIVNQNQLFKDSYRLGGVQIAVSKGLRDKLAADPASLTGYAGVIDDALSGSWPVIVSQLEKITNANYNGFLHKFDPTKPNFEKKVNQILKKGAKTPKELIENIQE</sequence>
<name>A0A098B8E4_DESHA</name>
<dbReference type="AlphaFoldDB" id="A0A098B8E4"/>
<accession>A0A098B8E4</accession>
<organism evidence="1">
    <name type="scientific">Desulfitobacterium hafniense</name>
    <name type="common">Desulfitobacterium frappieri</name>
    <dbReference type="NCBI Taxonomy" id="49338"/>
    <lineage>
        <taxon>Bacteria</taxon>
        <taxon>Bacillati</taxon>
        <taxon>Bacillota</taxon>
        <taxon>Clostridia</taxon>
        <taxon>Eubacteriales</taxon>
        <taxon>Desulfitobacteriaceae</taxon>
        <taxon>Desulfitobacterium</taxon>
    </lineage>
</organism>
<dbReference type="InterPro" id="IPR038128">
    <property type="entry name" value="Gamma_PGA_hydro_sf"/>
</dbReference>
<evidence type="ECO:0000313" key="1">
    <source>
        <dbReference type="EMBL" id="CDX04652.1"/>
    </source>
</evidence>
<dbReference type="RefSeq" id="WP_208926412.1">
    <property type="nucleotide sequence ID" value="NZ_LK996017.1"/>
</dbReference>
<dbReference type="EMBL" id="LK996017">
    <property type="protein sequence ID" value="CDX04652.1"/>
    <property type="molecule type" value="Genomic_DNA"/>
</dbReference>